<dbReference type="AlphaFoldDB" id="A0AAX1MZZ5"/>
<dbReference type="Proteomes" id="UP000678679">
    <property type="component" value="Chromosome 1"/>
</dbReference>
<reference evidence="1 2" key="1">
    <citation type="submission" date="2021-05" db="EMBL/GenBank/DDBJ databases">
        <title>Comparative genomic studies on the polysaccharide-degrading batcterial strains of the Flammeovirga genus.</title>
        <authorList>
            <person name="Zewei F."/>
            <person name="Zheng Z."/>
            <person name="Yu L."/>
            <person name="Ruyue G."/>
            <person name="Yanhong M."/>
            <person name="Yuanyuan C."/>
            <person name="Jingyan G."/>
            <person name="Wenjun H."/>
        </authorList>
    </citation>
    <scope>NUCLEOTIDE SEQUENCE [LARGE SCALE GENOMIC DNA]</scope>
    <source>
        <strain evidence="1 2">NBRC:100898</strain>
    </source>
</reference>
<protein>
    <submittedName>
        <fullName evidence="1">DUF4163 domain-containing protein</fullName>
    </submittedName>
</protein>
<dbReference type="EMBL" id="CP076132">
    <property type="protein sequence ID" value="QWG00819.1"/>
    <property type="molecule type" value="Genomic_DNA"/>
</dbReference>
<dbReference type="RefSeq" id="WP_169665152.1">
    <property type="nucleotide sequence ID" value="NZ_CP076132.1"/>
</dbReference>
<evidence type="ECO:0000313" key="1">
    <source>
        <dbReference type="EMBL" id="QWG00819.1"/>
    </source>
</evidence>
<gene>
    <name evidence="1" type="ORF">KMW28_14280</name>
</gene>
<accession>A0AAX1MZZ5</accession>
<dbReference type="KEGG" id="fya:KMW28_14280"/>
<dbReference type="Gene3D" id="3.30.565.40">
    <property type="entry name" value="Fervidobacterium nodosum Rt17-B1 like"/>
    <property type="match status" value="1"/>
</dbReference>
<proteinExistence type="predicted"/>
<sequence>MNNALLEQSIEIEKQGFNKLNSSLHYELNVSYPKVKCSGKIDLEHKINLDIQNILFMAINDFRAKITSVKAEKGAIGLSYLNLDYNVFHNNNGILSISFKKDTYYNGIDDIDIKKLAYNYDATNKRKIQLSDLFKGDIDYKDQLFDFIKDNLGHGKKLKKEVLNSFCIQEEGIVFLLDKTRCKGKECPDNVMVKWGQMSGLLSEYGEGFM</sequence>
<evidence type="ECO:0000313" key="2">
    <source>
        <dbReference type="Proteomes" id="UP000678679"/>
    </source>
</evidence>
<name>A0AAX1MZZ5_9BACT</name>
<organism evidence="1 2">
    <name type="scientific">Flammeovirga yaeyamensis</name>
    <dbReference type="NCBI Taxonomy" id="367791"/>
    <lineage>
        <taxon>Bacteria</taxon>
        <taxon>Pseudomonadati</taxon>
        <taxon>Bacteroidota</taxon>
        <taxon>Cytophagia</taxon>
        <taxon>Cytophagales</taxon>
        <taxon>Flammeovirgaceae</taxon>
        <taxon>Flammeovirga</taxon>
    </lineage>
</organism>
<keyword evidence="2" id="KW-1185">Reference proteome</keyword>